<dbReference type="AlphaFoldDB" id="A0A645F6U8"/>
<reference evidence="1" key="1">
    <citation type="submission" date="2019-08" db="EMBL/GenBank/DDBJ databases">
        <authorList>
            <person name="Kucharzyk K."/>
            <person name="Murdoch R.W."/>
            <person name="Higgins S."/>
            <person name="Loffler F."/>
        </authorList>
    </citation>
    <scope>NUCLEOTIDE SEQUENCE</scope>
</reference>
<proteinExistence type="predicted"/>
<dbReference type="EMBL" id="VSSQ01055728">
    <property type="protein sequence ID" value="MPN09610.1"/>
    <property type="molecule type" value="Genomic_DNA"/>
</dbReference>
<dbReference type="SUPFAM" id="SSF51294">
    <property type="entry name" value="Hedgehog/intein (Hint) domain"/>
    <property type="match status" value="1"/>
</dbReference>
<organism evidence="1">
    <name type="scientific">bioreactor metagenome</name>
    <dbReference type="NCBI Taxonomy" id="1076179"/>
    <lineage>
        <taxon>unclassified sequences</taxon>
        <taxon>metagenomes</taxon>
        <taxon>ecological metagenomes</taxon>
    </lineage>
</organism>
<dbReference type="Gene3D" id="2.170.16.10">
    <property type="entry name" value="Hedgehog/Intein (Hint) domain"/>
    <property type="match status" value="1"/>
</dbReference>
<sequence length="162" mass="17917">MADGCERPIETIKIGDLVQMNTNGYTAVVTQCIRGNEKDDMIHFHTLNGLDLVCTKDHPIVTDKGAMRASEVTGNCHFIHQTGEILKLTGIWKVPGDEVYNLELCPQENDPSSKEGCTFFAEGILVGDNNMQALVKAPTNEIFDNPHRDSAAVKQTLWEAMK</sequence>
<evidence type="ECO:0008006" key="2">
    <source>
        <dbReference type="Google" id="ProtNLM"/>
    </source>
</evidence>
<name>A0A645F6U8_9ZZZZ</name>
<accession>A0A645F6U8</accession>
<evidence type="ECO:0000313" key="1">
    <source>
        <dbReference type="EMBL" id="MPN09610.1"/>
    </source>
</evidence>
<comment type="caution">
    <text evidence="1">The sequence shown here is derived from an EMBL/GenBank/DDBJ whole genome shotgun (WGS) entry which is preliminary data.</text>
</comment>
<dbReference type="InterPro" id="IPR036844">
    <property type="entry name" value="Hint_dom_sf"/>
</dbReference>
<protein>
    <recommendedName>
        <fullName evidence="2">Hint domain-containing protein</fullName>
    </recommendedName>
</protein>
<gene>
    <name evidence="1" type="ORF">SDC9_156901</name>
</gene>